<dbReference type="PANTHER" id="PTHR31595:SF57">
    <property type="entry name" value="OS04G0481900 PROTEIN"/>
    <property type="match status" value="1"/>
</dbReference>
<dbReference type="InterPro" id="IPR044851">
    <property type="entry name" value="Wax_synthase"/>
</dbReference>
<evidence type="ECO:0000256" key="5">
    <source>
        <dbReference type="ARBA" id="ARBA00022692"/>
    </source>
</evidence>
<dbReference type="STRING" id="670483.S7PZ07"/>
<evidence type="ECO:0000313" key="11">
    <source>
        <dbReference type="Proteomes" id="UP000030669"/>
    </source>
</evidence>
<feature type="transmembrane region" description="Helical" evidence="8">
    <location>
        <begin position="329"/>
        <end position="349"/>
    </location>
</feature>
<feature type="transmembrane region" description="Helical" evidence="8">
    <location>
        <begin position="302"/>
        <end position="323"/>
    </location>
</feature>
<dbReference type="RefSeq" id="XP_007868723.1">
    <property type="nucleotide sequence ID" value="XM_007870532.1"/>
</dbReference>
<dbReference type="PANTHER" id="PTHR31595">
    <property type="entry name" value="LONG-CHAIN-ALCOHOL O-FATTY-ACYLTRANSFERASE 3-RELATED"/>
    <property type="match status" value="1"/>
</dbReference>
<dbReference type="Proteomes" id="UP000030669">
    <property type="component" value="Unassembled WGS sequence"/>
</dbReference>
<comment type="similarity">
    <text evidence="3">Belongs to the wax synthase family.</text>
</comment>
<dbReference type="Pfam" id="PF13813">
    <property type="entry name" value="MBOAT_2"/>
    <property type="match status" value="1"/>
</dbReference>
<dbReference type="HOGENOM" id="CLU_034105_0_0_1"/>
<keyword evidence="5 8" id="KW-0812">Transmembrane</keyword>
<evidence type="ECO:0000256" key="4">
    <source>
        <dbReference type="ARBA" id="ARBA00022679"/>
    </source>
</evidence>
<comment type="pathway">
    <text evidence="2">Secondary metabolite biosynthesis.</text>
</comment>
<feature type="domain" description="Wax synthase" evidence="9">
    <location>
        <begin position="229"/>
        <end position="308"/>
    </location>
</feature>
<reference evidence="10 11" key="1">
    <citation type="journal article" date="2012" name="Science">
        <title>The Paleozoic origin of enzymatic lignin decomposition reconstructed from 31 fungal genomes.</title>
        <authorList>
            <person name="Floudas D."/>
            <person name="Binder M."/>
            <person name="Riley R."/>
            <person name="Barry K."/>
            <person name="Blanchette R.A."/>
            <person name="Henrissat B."/>
            <person name="Martinez A.T."/>
            <person name="Otillar R."/>
            <person name="Spatafora J.W."/>
            <person name="Yadav J.S."/>
            <person name="Aerts A."/>
            <person name="Benoit I."/>
            <person name="Boyd A."/>
            <person name="Carlson A."/>
            <person name="Copeland A."/>
            <person name="Coutinho P.M."/>
            <person name="de Vries R.P."/>
            <person name="Ferreira P."/>
            <person name="Findley K."/>
            <person name="Foster B."/>
            <person name="Gaskell J."/>
            <person name="Glotzer D."/>
            <person name="Gorecki P."/>
            <person name="Heitman J."/>
            <person name="Hesse C."/>
            <person name="Hori C."/>
            <person name="Igarashi K."/>
            <person name="Jurgens J.A."/>
            <person name="Kallen N."/>
            <person name="Kersten P."/>
            <person name="Kohler A."/>
            <person name="Kuees U."/>
            <person name="Kumar T.K.A."/>
            <person name="Kuo A."/>
            <person name="LaButti K."/>
            <person name="Larrondo L.F."/>
            <person name="Lindquist E."/>
            <person name="Ling A."/>
            <person name="Lombard V."/>
            <person name="Lucas S."/>
            <person name="Lundell T."/>
            <person name="Martin R."/>
            <person name="McLaughlin D.J."/>
            <person name="Morgenstern I."/>
            <person name="Morin E."/>
            <person name="Murat C."/>
            <person name="Nagy L.G."/>
            <person name="Nolan M."/>
            <person name="Ohm R.A."/>
            <person name="Patyshakuliyeva A."/>
            <person name="Rokas A."/>
            <person name="Ruiz-Duenas F.J."/>
            <person name="Sabat G."/>
            <person name="Salamov A."/>
            <person name="Samejima M."/>
            <person name="Schmutz J."/>
            <person name="Slot J.C."/>
            <person name="St John F."/>
            <person name="Stenlid J."/>
            <person name="Sun H."/>
            <person name="Sun S."/>
            <person name="Syed K."/>
            <person name="Tsang A."/>
            <person name="Wiebenga A."/>
            <person name="Young D."/>
            <person name="Pisabarro A."/>
            <person name="Eastwood D.C."/>
            <person name="Martin F."/>
            <person name="Cullen D."/>
            <person name="Grigoriev I.V."/>
            <person name="Hibbett D.S."/>
        </authorList>
    </citation>
    <scope>NUCLEOTIDE SEQUENCE [LARGE SCALE GENOMIC DNA]</scope>
    <source>
        <strain evidence="10 11">ATCC 11539</strain>
    </source>
</reference>
<dbReference type="GO" id="GO:0008374">
    <property type="term" value="F:O-acyltransferase activity"/>
    <property type="evidence" value="ECO:0007669"/>
    <property type="project" value="InterPro"/>
</dbReference>
<dbReference type="eggNOG" id="ENOG502S5TH">
    <property type="taxonomic scope" value="Eukaryota"/>
</dbReference>
<evidence type="ECO:0000256" key="7">
    <source>
        <dbReference type="ARBA" id="ARBA00023136"/>
    </source>
</evidence>
<evidence type="ECO:0000313" key="10">
    <source>
        <dbReference type="EMBL" id="EPQ52881.1"/>
    </source>
</evidence>
<dbReference type="OMA" id="QFEDERF"/>
<evidence type="ECO:0000256" key="3">
    <source>
        <dbReference type="ARBA" id="ARBA00007282"/>
    </source>
</evidence>
<protein>
    <recommendedName>
        <fullName evidence="9">Wax synthase domain-containing protein</fullName>
    </recommendedName>
</protein>
<name>S7PZ07_GLOTA</name>
<organism evidence="10 11">
    <name type="scientific">Gloeophyllum trabeum (strain ATCC 11539 / FP-39264 / Madison 617)</name>
    <name type="common">Brown rot fungus</name>
    <dbReference type="NCBI Taxonomy" id="670483"/>
    <lineage>
        <taxon>Eukaryota</taxon>
        <taxon>Fungi</taxon>
        <taxon>Dikarya</taxon>
        <taxon>Basidiomycota</taxon>
        <taxon>Agaricomycotina</taxon>
        <taxon>Agaricomycetes</taxon>
        <taxon>Gloeophyllales</taxon>
        <taxon>Gloeophyllaceae</taxon>
        <taxon>Gloeophyllum</taxon>
    </lineage>
</organism>
<accession>S7PZ07</accession>
<dbReference type="GO" id="GO:0016020">
    <property type="term" value="C:membrane"/>
    <property type="evidence" value="ECO:0007669"/>
    <property type="project" value="UniProtKB-SubCell"/>
</dbReference>
<feature type="non-terminal residue" evidence="10">
    <location>
        <position position="1"/>
    </location>
</feature>
<dbReference type="GeneID" id="19306484"/>
<dbReference type="GO" id="GO:0006629">
    <property type="term" value="P:lipid metabolic process"/>
    <property type="evidence" value="ECO:0007669"/>
    <property type="project" value="InterPro"/>
</dbReference>
<evidence type="ECO:0000256" key="8">
    <source>
        <dbReference type="SAM" id="Phobius"/>
    </source>
</evidence>
<dbReference type="InterPro" id="IPR032805">
    <property type="entry name" value="Wax_synthase_dom"/>
</dbReference>
<dbReference type="EMBL" id="KB469307">
    <property type="protein sequence ID" value="EPQ52881.1"/>
    <property type="molecule type" value="Genomic_DNA"/>
</dbReference>
<evidence type="ECO:0000256" key="6">
    <source>
        <dbReference type="ARBA" id="ARBA00022989"/>
    </source>
</evidence>
<dbReference type="OrthoDB" id="1077582at2759"/>
<dbReference type="AlphaFoldDB" id="S7PZ07"/>
<evidence type="ECO:0000256" key="2">
    <source>
        <dbReference type="ARBA" id="ARBA00005179"/>
    </source>
</evidence>
<evidence type="ECO:0000259" key="9">
    <source>
        <dbReference type="Pfam" id="PF13813"/>
    </source>
</evidence>
<dbReference type="KEGG" id="gtr:GLOTRDRAFT_47126"/>
<keyword evidence="6 8" id="KW-1133">Transmembrane helix</keyword>
<sequence length="387" mass="43247">LCYYVSALLVITPRTYLLRIAFLPPSLWLTYCAGTKVDVTLAYNEPRLNYFNQVQIVIATYVAIRLLEWSFQRSPLIRSEATGSSSRTHSAQSREQGSNITERLRDALDLVCNLRGIGWSWSRGTYIPPVPRAYPKSKATFVGTTLGSSLFHFTVFDCIHFTIQLWSPELADPVGASLFDVALRPVERYTKAAAICVATGFIVCHGLQAAYHLAAAIGVLVFQQYPSQWPPLFDEPWKATSLADFWGRRWHQLFRRGFVAVGAKPLSKIFGRGGGVLGAFFASALLHDWATWGMGRGGEFRTVGRFFVMMGVGVVMEGVWQRFTLRRVGGWLGSVWTMLWLVGWGVGLVDAWSRRGLVASIFVPDNWRPSRVIVAGMSQMFDATDTV</sequence>
<gene>
    <name evidence="10" type="ORF">GLOTRDRAFT_47126</name>
</gene>
<evidence type="ECO:0000256" key="1">
    <source>
        <dbReference type="ARBA" id="ARBA00004141"/>
    </source>
</evidence>
<proteinExistence type="inferred from homology"/>
<keyword evidence="7 8" id="KW-0472">Membrane</keyword>
<keyword evidence="4" id="KW-0808">Transferase</keyword>
<comment type="subcellular location">
    <subcellularLocation>
        <location evidence="1">Membrane</location>
        <topology evidence="1">Multi-pass membrane protein</topology>
    </subcellularLocation>
</comment>
<keyword evidence="11" id="KW-1185">Reference proteome</keyword>